<keyword evidence="4" id="KW-1185">Reference proteome</keyword>
<dbReference type="Pfam" id="PF01610">
    <property type="entry name" value="DDE_Tnp_ISL3"/>
    <property type="match status" value="1"/>
</dbReference>
<proteinExistence type="predicted"/>
<accession>A0ABV3UY20</accession>
<feature type="domain" description="Transposase IS204/IS1001/IS1096/IS1165 zinc-finger" evidence="2">
    <location>
        <begin position="51"/>
        <end position="91"/>
    </location>
</feature>
<evidence type="ECO:0000259" key="1">
    <source>
        <dbReference type="Pfam" id="PF01610"/>
    </source>
</evidence>
<feature type="domain" description="Transposase IS204/IS1001/IS1096/IS1165 DDE" evidence="1">
    <location>
        <begin position="172"/>
        <end position="262"/>
    </location>
</feature>
<dbReference type="PANTHER" id="PTHR33498:SF1">
    <property type="entry name" value="TRANSPOSASE FOR INSERTION SEQUENCE ELEMENT IS1557"/>
    <property type="match status" value="1"/>
</dbReference>
<comment type="caution">
    <text evidence="3">The sequence shown here is derived from an EMBL/GenBank/DDBJ whole genome shotgun (WGS) entry which is preliminary data.</text>
</comment>
<dbReference type="InterPro" id="IPR029261">
    <property type="entry name" value="Transposase_Znf"/>
</dbReference>
<dbReference type="Pfam" id="PF14690">
    <property type="entry name" value="Zn_ribbon_ISL3"/>
    <property type="match status" value="1"/>
</dbReference>
<evidence type="ECO:0000313" key="3">
    <source>
        <dbReference type="EMBL" id="MEX3529792.1"/>
    </source>
</evidence>
<evidence type="ECO:0000313" key="4">
    <source>
        <dbReference type="Proteomes" id="UP001558353"/>
    </source>
</evidence>
<evidence type="ECO:0000259" key="2">
    <source>
        <dbReference type="Pfam" id="PF14690"/>
    </source>
</evidence>
<dbReference type="InterPro" id="IPR002560">
    <property type="entry name" value="Transposase_DDE"/>
</dbReference>
<organism evidence="3 4">
    <name type="scientific">Corynebacterium xerosis</name>
    <dbReference type="NCBI Taxonomy" id="1725"/>
    <lineage>
        <taxon>Bacteria</taxon>
        <taxon>Bacillati</taxon>
        <taxon>Actinomycetota</taxon>
        <taxon>Actinomycetes</taxon>
        <taxon>Mycobacteriales</taxon>
        <taxon>Corynebacteriaceae</taxon>
        <taxon>Corynebacterium</taxon>
    </lineage>
</organism>
<reference evidence="3 4" key="1">
    <citation type="journal article" date="2024" name="Fungal Genet. Biol.">
        <title>The porcine skin microbiome exhibits broad fungal antagonism.</title>
        <authorList>
            <person name="De La Cruz K.F."/>
            <person name="Townsend E.C."/>
            <person name="Alex Cheong J.Z."/>
            <person name="Salamzade R."/>
            <person name="Liu A."/>
            <person name="Sandstrom S."/>
            <person name="Davila E."/>
            <person name="Huang L."/>
            <person name="Xu K.H."/>
            <person name="Wu S.Y."/>
            <person name="Meudt J.J."/>
            <person name="Shanmuganayagam D."/>
            <person name="Gibson A.L.F."/>
            <person name="Kalan L.R."/>
        </authorList>
    </citation>
    <scope>NUCLEOTIDE SEQUENCE [LARGE SCALE GENOMIC DNA]</scope>
    <source>
        <strain evidence="3 4">LK2569</strain>
    </source>
</reference>
<sequence>MSHPTVTPVAAPNLVADTICRTAELGLSIDNAADSGDVTHLYCHPVTVDLSCPGCGQGCRVRDHVERRLTDLPIAGHPSVLHVRVPRLVCGNDDCNVAIFRASIPQAADDRQSVTRRVTRWILQRMATDGMSVKACARGLGIGWKKTCTLALSACRHLTGGDPGRLDHVRVLGVDEHKWKHVRGDGTPGFVTVIVDLTPQVDGTGPARLLDMVPGRSADAFGDWLADRPQRFRDTVKTVTMDGYSGYAKAASEQVSKARQVVRPGFNGG</sequence>
<dbReference type="Proteomes" id="UP001558353">
    <property type="component" value="Unassembled WGS sequence"/>
</dbReference>
<name>A0ABV3UY20_9CORY</name>
<dbReference type="RefSeq" id="WP_368523034.1">
    <property type="nucleotide sequence ID" value="NZ_JAYWMA010000023.1"/>
</dbReference>
<protein>
    <submittedName>
        <fullName evidence="3">Transposase</fullName>
    </submittedName>
</protein>
<gene>
    <name evidence="3" type="ORF">VVR64_12100</name>
</gene>
<dbReference type="PANTHER" id="PTHR33498">
    <property type="entry name" value="TRANSPOSASE FOR INSERTION SEQUENCE ELEMENT IS1557"/>
    <property type="match status" value="1"/>
</dbReference>
<dbReference type="EMBL" id="JAYWMA010000023">
    <property type="protein sequence ID" value="MEX3529792.1"/>
    <property type="molecule type" value="Genomic_DNA"/>
</dbReference>
<dbReference type="InterPro" id="IPR047951">
    <property type="entry name" value="Transpos_ISL3"/>
</dbReference>